<proteinExistence type="predicted"/>
<organism evidence="2 3">
    <name type="scientific">Glossina brevipalpis</name>
    <dbReference type="NCBI Taxonomy" id="37001"/>
    <lineage>
        <taxon>Eukaryota</taxon>
        <taxon>Metazoa</taxon>
        <taxon>Ecdysozoa</taxon>
        <taxon>Arthropoda</taxon>
        <taxon>Hexapoda</taxon>
        <taxon>Insecta</taxon>
        <taxon>Pterygota</taxon>
        <taxon>Neoptera</taxon>
        <taxon>Endopterygota</taxon>
        <taxon>Diptera</taxon>
        <taxon>Brachycera</taxon>
        <taxon>Muscomorpha</taxon>
        <taxon>Hippoboscoidea</taxon>
        <taxon>Glossinidae</taxon>
        <taxon>Glossina</taxon>
    </lineage>
</organism>
<evidence type="ECO:0000313" key="3">
    <source>
        <dbReference type="Proteomes" id="UP000091820"/>
    </source>
</evidence>
<dbReference type="Proteomes" id="UP000091820">
    <property type="component" value="Unassembled WGS sequence"/>
</dbReference>
<reference evidence="2" key="2">
    <citation type="submission" date="2020-05" db="UniProtKB">
        <authorList>
            <consortium name="EnsemblMetazoa"/>
        </authorList>
    </citation>
    <scope>IDENTIFICATION</scope>
    <source>
        <strain evidence="2">IAEA</strain>
    </source>
</reference>
<feature type="signal peptide" evidence="1">
    <location>
        <begin position="1"/>
        <end position="28"/>
    </location>
</feature>
<keyword evidence="3" id="KW-1185">Reference proteome</keyword>
<dbReference type="EnsemblMetazoa" id="GBRI023443-RA">
    <property type="protein sequence ID" value="GBRI023443-PA"/>
    <property type="gene ID" value="GBRI023443"/>
</dbReference>
<sequence>MMKNLKEFLLYFAFFIIIFINKSQYATGCADNESNLELCFGKVNCKKGSEESTGVGIIISDRFILTASTLPSDIWCEIVYKESAEATGSRDSVVITNFEIDINLYPWLTPQLQILQLVEPITYKVKEAAPIDMTTKPLKKFKDLSTCELHTVNADNKVREYVATIVPRKECEAVYDPLHEDIICVKMPDGCDHCKLLKGGSGLACEDKLVGVSPYLLSTVHSHDLLSTIQSHYLWSTVQSHDLLSTIQSHDLLSTLQSHYLWSTLQSPYLLSTVQSHDLLSTIQTHYLWSTVQSHDLLSTIQSPYFLSTVQSH</sequence>
<dbReference type="Gene3D" id="2.40.10.10">
    <property type="entry name" value="Trypsin-like serine proteases"/>
    <property type="match status" value="2"/>
</dbReference>
<name>A0A1A9WL07_9MUSC</name>
<keyword evidence="1" id="KW-0732">Signal</keyword>
<dbReference type="InterPro" id="IPR009003">
    <property type="entry name" value="Peptidase_S1_PA"/>
</dbReference>
<evidence type="ECO:0000256" key="1">
    <source>
        <dbReference type="SAM" id="SignalP"/>
    </source>
</evidence>
<evidence type="ECO:0000313" key="2">
    <source>
        <dbReference type="EnsemblMetazoa" id="GBRI023443-PA"/>
    </source>
</evidence>
<dbReference type="VEuPathDB" id="VectorBase:GBRI023443"/>
<evidence type="ECO:0008006" key="4">
    <source>
        <dbReference type="Google" id="ProtNLM"/>
    </source>
</evidence>
<feature type="chain" id="PRO_5008400501" description="Peptidase S1 domain-containing protein" evidence="1">
    <location>
        <begin position="29"/>
        <end position="313"/>
    </location>
</feature>
<dbReference type="InterPro" id="IPR043504">
    <property type="entry name" value="Peptidase_S1_PA_chymotrypsin"/>
</dbReference>
<dbReference type="AlphaFoldDB" id="A0A1A9WL07"/>
<protein>
    <recommendedName>
        <fullName evidence="4">Peptidase S1 domain-containing protein</fullName>
    </recommendedName>
</protein>
<reference evidence="3" key="1">
    <citation type="submission" date="2014-03" db="EMBL/GenBank/DDBJ databases">
        <authorList>
            <person name="Aksoy S."/>
            <person name="Warren W."/>
            <person name="Wilson R.K."/>
        </authorList>
    </citation>
    <scope>NUCLEOTIDE SEQUENCE [LARGE SCALE GENOMIC DNA]</scope>
    <source>
        <strain evidence="3">IAEA</strain>
    </source>
</reference>
<dbReference type="SUPFAM" id="SSF50494">
    <property type="entry name" value="Trypsin-like serine proteases"/>
    <property type="match status" value="1"/>
</dbReference>
<accession>A0A1A9WL07</accession>